<evidence type="ECO:0000256" key="6">
    <source>
        <dbReference type="ARBA" id="ARBA00023136"/>
    </source>
</evidence>
<keyword evidence="12" id="KW-0732">Signal</keyword>
<dbReference type="eggNOG" id="KOG3776">
    <property type="taxonomic scope" value="Eukaryota"/>
</dbReference>
<dbReference type="PANTHER" id="PTHR11923">
    <property type="entry name" value="SCAVENGER RECEPTOR CLASS B TYPE-1 SR-B1"/>
    <property type="match status" value="1"/>
</dbReference>
<dbReference type="AlphaFoldDB" id="A0A067RK86"/>
<dbReference type="PANTHER" id="PTHR11923:SF93">
    <property type="entry name" value="GH07959P-RELATED"/>
    <property type="match status" value="1"/>
</dbReference>
<evidence type="ECO:0000256" key="3">
    <source>
        <dbReference type="ARBA" id="ARBA00022475"/>
    </source>
</evidence>
<feature type="disulfide bond" evidence="10">
    <location>
        <begin position="249"/>
        <end position="317"/>
    </location>
</feature>
<keyword evidence="6 11" id="KW-0472">Membrane</keyword>
<dbReference type="GO" id="GO:0005044">
    <property type="term" value="F:scavenger receptor activity"/>
    <property type="evidence" value="ECO:0007669"/>
    <property type="project" value="TreeGrafter"/>
</dbReference>
<dbReference type="FunCoup" id="A0A067RK86">
    <property type="interactions" value="239"/>
</dbReference>
<dbReference type="InterPro" id="IPR005428">
    <property type="entry name" value="CD36/SCARB1/SNMP1"/>
</dbReference>
<evidence type="ECO:0000256" key="10">
    <source>
        <dbReference type="PIRSR" id="PIRSR605428-52"/>
    </source>
</evidence>
<dbReference type="GO" id="GO:0005886">
    <property type="term" value="C:plasma membrane"/>
    <property type="evidence" value="ECO:0007669"/>
    <property type="project" value="UniProtKB-SubCell"/>
</dbReference>
<dbReference type="InParanoid" id="A0A067RK86"/>
<reference evidence="13 14" key="1">
    <citation type="journal article" date="2014" name="Nat. Commun.">
        <title>Molecular traces of alternative social organization in a termite genome.</title>
        <authorList>
            <person name="Terrapon N."/>
            <person name="Li C."/>
            <person name="Robertson H.M."/>
            <person name="Ji L."/>
            <person name="Meng X."/>
            <person name="Booth W."/>
            <person name="Chen Z."/>
            <person name="Childers C.P."/>
            <person name="Glastad K.M."/>
            <person name="Gokhale K."/>
            <person name="Gowin J."/>
            <person name="Gronenberg W."/>
            <person name="Hermansen R.A."/>
            <person name="Hu H."/>
            <person name="Hunt B.G."/>
            <person name="Huylmans A.K."/>
            <person name="Khalil S.M."/>
            <person name="Mitchell R.D."/>
            <person name="Munoz-Torres M.C."/>
            <person name="Mustard J.A."/>
            <person name="Pan H."/>
            <person name="Reese J.T."/>
            <person name="Scharf M.E."/>
            <person name="Sun F."/>
            <person name="Vogel H."/>
            <person name="Xiao J."/>
            <person name="Yang W."/>
            <person name="Yang Z."/>
            <person name="Yang Z."/>
            <person name="Zhou J."/>
            <person name="Zhu J."/>
            <person name="Brent C.S."/>
            <person name="Elsik C.G."/>
            <person name="Goodisman M.A."/>
            <person name="Liberles D.A."/>
            <person name="Roe R.M."/>
            <person name="Vargo E.L."/>
            <person name="Vilcinskas A."/>
            <person name="Wang J."/>
            <person name="Bornberg-Bauer E."/>
            <person name="Korb J."/>
            <person name="Zhang G."/>
            <person name="Liebig J."/>
        </authorList>
    </citation>
    <scope>NUCLEOTIDE SEQUENCE [LARGE SCALE GENOMIC DNA]</scope>
    <source>
        <tissue evidence="13">Whole organism</tissue>
    </source>
</reference>
<feature type="disulfide bond" evidence="10">
    <location>
        <begin position="319"/>
        <end position="323"/>
    </location>
</feature>
<evidence type="ECO:0000256" key="11">
    <source>
        <dbReference type="SAM" id="Phobius"/>
    </source>
</evidence>
<dbReference type="OMA" id="WIMQKEM"/>
<protein>
    <submittedName>
        <fullName evidence="13">Protein croquemort</fullName>
    </submittedName>
</protein>
<evidence type="ECO:0000256" key="2">
    <source>
        <dbReference type="ARBA" id="ARBA00010532"/>
    </source>
</evidence>
<evidence type="ECO:0000256" key="8">
    <source>
        <dbReference type="ARBA" id="ARBA00023170"/>
    </source>
</evidence>
<dbReference type="GO" id="GO:0005737">
    <property type="term" value="C:cytoplasm"/>
    <property type="evidence" value="ECO:0007669"/>
    <property type="project" value="TreeGrafter"/>
</dbReference>
<evidence type="ECO:0000313" key="14">
    <source>
        <dbReference type="Proteomes" id="UP000027135"/>
    </source>
</evidence>
<keyword evidence="4 11" id="KW-0812">Transmembrane</keyword>
<organism evidence="13 14">
    <name type="scientific">Zootermopsis nevadensis</name>
    <name type="common">Dampwood termite</name>
    <dbReference type="NCBI Taxonomy" id="136037"/>
    <lineage>
        <taxon>Eukaryota</taxon>
        <taxon>Metazoa</taxon>
        <taxon>Ecdysozoa</taxon>
        <taxon>Arthropoda</taxon>
        <taxon>Hexapoda</taxon>
        <taxon>Insecta</taxon>
        <taxon>Pterygota</taxon>
        <taxon>Neoptera</taxon>
        <taxon>Polyneoptera</taxon>
        <taxon>Dictyoptera</taxon>
        <taxon>Blattodea</taxon>
        <taxon>Blattoidea</taxon>
        <taxon>Termitoidae</taxon>
        <taxon>Termopsidae</taxon>
        <taxon>Zootermopsis</taxon>
    </lineage>
</organism>
<feature type="disulfide bond" evidence="10">
    <location>
        <begin position="278"/>
        <end position="334"/>
    </location>
</feature>
<feature type="chain" id="PRO_5001645253" evidence="12">
    <location>
        <begin position="23"/>
        <end position="511"/>
    </location>
</feature>
<keyword evidence="8" id="KW-0675">Receptor</keyword>
<evidence type="ECO:0000256" key="5">
    <source>
        <dbReference type="ARBA" id="ARBA00022989"/>
    </source>
</evidence>
<comment type="similarity">
    <text evidence="2">Belongs to the CD36 family.</text>
</comment>
<dbReference type="PRINTS" id="PR01610">
    <property type="entry name" value="CD36ANTIGEN"/>
</dbReference>
<evidence type="ECO:0000256" key="7">
    <source>
        <dbReference type="ARBA" id="ARBA00023157"/>
    </source>
</evidence>
<comment type="subcellular location">
    <subcellularLocation>
        <location evidence="1">Cell membrane</location>
        <topology evidence="1">Multi-pass membrane protein</topology>
    </subcellularLocation>
</comment>
<gene>
    <name evidence="13" type="ORF">L798_07624</name>
</gene>
<feature type="transmembrane region" description="Helical" evidence="11">
    <location>
        <begin position="432"/>
        <end position="460"/>
    </location>
</feature>
<dbReference type="EMBL" id="KK852424">
    <property type="protein sequence ID" value="KDR24217.1"/>
    <property type="molecule type" value="Genomic_DNA"/>
</dbReference>
<dbReference type="Pfam" id="PF01130">
    <property type="entry name" value="CD36"/>
    <property type="match status" value="1"/>
</dbReference>
<evidence type="ECO:0000256" key="9">
    <source>
        <dbReference type="ARBA" id="ARBA00023180"/>
    </source>
</evidence>
<proteinExistence type="inferred from homology"/>
<evidence type="ECO:0000256" key="4">
    <source>
        <dbReference type="ARBA" id="ARBA00022692"/>
    </source>
</evidence>
<dbReference type="PRINTS" id="PR01609">
    <property type="entry name" value="CD36FAMILY"/>
</dbReference>
<dbReference type="Proteomes" id="UP000027135">
    <property type="component" value="Unassembled WGS sequence"/>
</dbReference>
<keyword evidence="7 10" id="KW-1015">Disulfide bond</keyword>
<keyword evidence="5 11" id="KW-1133">Transmembrane helix</keyword>
<evidence type="ECO:0000313" key="13">
    <source>
        <dbReference type="EMBL" id="KDR24217.1"/>
    </source>
</evidence>
<keyword evidence="9" id="KW-0325">Glycoprotein</keyword>
<evidence type="ECO:0000256" key="1">
    <source>
        <dbReference type="ARBA" id="ARBA00004651"/>
    </source>
</evidence>
<evidence type="ECO:0000256" key="12">
    <source>
        <dbReference type="SAM" id="SignalP"/>
    </source>
</evidence>
<keyword evidence="3" id="KW-1003">Cell membrane</keyword>
<dbReference type="InterPro" id="IPR002159">
    <property type="entry name" value="CD36_fam"/>
</dbReference>
<dbReference type="OrthoDB" id="514335at2759"/>
<keyword evidence="14" id="KW-1185">Reference proteome</keyword>
<feature type="signal peptide" evidence="12">
    <location>
        <begin position="1"/>
        <end position="22"/>
    </location>
</feature>
<name>A0A067RK86_ZOONE</name>
<sequence length="511" mass="57838">MDRHSILMWVALLLALVGTLLTLSGDVIFNFIMAKELRLTPTSAVYSVWQKTPMPLTVELYFFNWTNPDELMNEGFRPNLIEMGPYRFKEFLEKTNVTWNTNRTITFRRLRRWYFDGENSNGTLDDSVTTLNPVALSAAYVSRFRSSFIQYTLSSTLLMTGQKVWVTRTVREFMFDGYSDPLLTVATKFPHVTQSRFTADKFAWFYKRNDSSEHEGVFNVDTGEEDTSTIGVLRAWNFKNRSDSFEANCGEIKGSVGDLFPPGQKKDKPLQMFSADFCKSIQFDYSEETEVLGIPGYVYAGSKSIMDNGTADPDTWCNCGGECVPQGVLNISACRYGAPGFVSYPHFLDADPIFSQKIKGMSPNPEKHRMYVTLEPTTGIPLDVAGRFQINLLLQPSRSISLYNDVPTVLFPIMWFEESVRITPELAGKLKLLLALPAIGLFFSVGLILLGLVVLAVATVPRALRNMQWRLLRHRKEKVATRRRYQVSFLNENSRPLVAAAGPTHEDADVK</sequence>
<accession>A0A067RK86</accession>